<proteinExistence type="predicted"/>
<evidence type="ECO:0000313" key="1">
    <source>
        <dbReference type="EMBL" id="MCJ0972152.1"/>
    </source>
</evidence>
<dbReference type="AlphaFoldDB" id="A0A9X1W2H1"/>
<evidence type="ECO:0000313" key="2">
    <source>
        <dbReference type="Proteomes" id="UP001139682"/>
    </source>
</evidence>
<sequence length="883" mass="98345">MSQECSILTTQNSAPAVIDWCNAVEGEFKQESYTAPIDFDADSLLKRSEQTLRHQIAEATRDPSIPFAGLGPSVTVGIDCEWVRDPAGDGNIILSAQFFLVGEDGDFSKIFYTAGKSREGRLRLGHLLAQVIDGAMDAGAIREWPRQVVACGFFFRADLAAFADLPEFKNKLDSVGGSVASVRSDVTFDVPVRTQESFVMVQAGVLRRLSVSFIDMARHAPVGTTLDMVGEQIGLPKIELPHGMIERMDKYLALDKAGFETYAIRDAEIAAKFYLRLRDAAKLWTGRDSLPATSSGLAVRLFRKCLDEAGFDFDAVFGKREQTSQIWDRDRNALRTIKTSVPNQLRAIHAPFVSSCYLGGRNECFSFGPSAVGLWNDFDLRGAYTTGLVYLRQIDYDGAFTTCDVENFTGHVAGFAKVRFSYPAGTRFPGLPVQTERNGLIFPLTGVSYCTAPEIEAALAVGCDLHIQHGVVFPWKEGSDTRIFETFTTHIRDLRARYPKGSLDEQYAKLIGNGLYGKLAQGLHAKNVFDTRTEKSVELPHSVLTNEVMAAMATGFIRAVLAEVLAGLPNHRNVLSVTTDGFLTDATFEELDLSGPMATRFQTLCERVAPGSKMMELKHQVRQIVAMKTRGQLTGLPMEKGDTAVVLAKAGISPPVPKGEHNRWMLDLFMRRTPEDKTQIRPFVSLRQQWLDDLDLVRFDRPVRLNLEFDFKRCPVSPVMATLGYGEHLAFETVPWTTVEAAKRARVIFDEWRRKRCLKTLSDWESWSDFYQFTIARDRHRSSTGGLAILYSTEGSVGVMRRMFLRAYTQGAWGIKATMSYSELASWLTSEGYPTSPSEVKNAKRAKLAENLVPSTGKVLKLISLLKESFPSMDVERFLIQAE</sequence>
<dbReference type="RefSeq" id="WP_243604338.1">
    <property type="nucleotide sequence ID" value="NZ_JALGRD010000001.1"/>
</dbReference>
<accession>A0A9X1W2H1</accession>
<comment type="caution">
    <text evidence="1">The sequence shown here is derived from an EMBL/GenBank/DDBJ whole genome shotgun (WGS) entry which is preliminary data.</text>
</comment>
<dbReference type="InterPro" id="IPR043502">
    <property type="entry name" value="DNA/RNA_pol_sf"/>
</dbReference>
<protein>
    <recommendedName>
        <fullName evidence="3">DNA-directed DNA polymerase</fullName>
    </recommendedName>
</protein>
<dbReference type="SUPFAM" id="SSF56672">
    <property type="entry name" value="DNA/RNA polymerases"/>
    <property type="match status" value="1"/>
</dbReference>
<gene>
    <name evidence="1" type="ORF">MST27_02050</name>
</gene>
<organism evidence="1 2">
    <name type="scientific">Stutzerimonas marianensis</name>
    <dbReference type="NCBI Taxonomy" id="2929513"/>
    <lineage>
        <taxon>Bacteria</taxon>
        <taxon>Pseudomonadati</taxon>
        <taxon>Pseudomonadota</taxon>
        <taxon>Gammaproteobacteria</taxon>
        <taxon>Pseudomonadales</taxon>
        <taxon>Pseudomonadaceae</taxon>
        <taxon>Stutzerimonas</taxon>
    </lineage>
</organism>
<reference evidence="1" key="1">
    <citation type="submission" date="2022-03" db="EMBL/GenBank/DDBJ databases">
        <title>Pseudomonas marianensis sp. nov., a marine bacterium isolated from deep-sea sediments of the Mariana Trench.</title>
        <authorList>
            <person name="Wei Y."/>
        </authorList>
    </citation>
    <scope>NUCLEOTIDE SEQUENCE</scope>
    <source>
        <strain evidence="1">PS1</strain>
    </source>
</reference>
<keyword evidence="2" id="KW-1185">Reference proteome</keyword>
<dbReference type="EMBL" id="JALGRD010000001">
    <property type="protein sequence ID" value="MCJ0972152.1"/>
    <property type="molecule type" value="Genomic_DNA"/>
</dbReference>
<name>A0A9X1W2H1_9GAMM</name>
<evidence type="ECO:0008006" key="3">
    <source>
        <dbReference type="Google" id="ProtNLM"/>
    </source>
</evidence>
<dbReference type="Proteomes" id="UP001139682">
    <property type="component" value="Unassembled WGS sequence"/>
</dbReference>